<dbReference type="AlphaFoldDB" id="A0A328ABD0"/>
<keyword evidence="2" id="KW-1185">Reference proteome</keyword>
<evidence type="ECO:0000313" key="1">
    <source>
        <dbReference type="EMBL" id="RAK52103.1"/>
    </source>
</evidence>
<gene>
    <name evidence="1" type="ORF">DJ018_13185</name>
</gene>
<reference evidence="2" key="1">
    <citation type="submission" date="2018-05" db="EMBL/GenBank/DDBJ databases">
        <authorList>
            <person name="Li X."/>
        </authorList>
    </citation>
    <scope>NUCLEOTIDE SEQUENCE [LARGE SCALE GENOMIC DNA]</scope>
    <source>
        <strain evidence="2">YIM 73061</strain>
    </source>
</reference>
<protein>
    <submittedName>
        <fullName evidence="1">Uncharacterized protein</fullName>
    </submittedName>
</protein>
<dbReference type="OrthoDB" id="7597056at2"/>
<accession>A0A328ABD0</accession>
<comment type="caution">
    <text evidence="1">The sequence shown here is derived from an EMBL/GenBank/DDBJ whole genome shotgun (WGS) entry which is preliminary data.</text>
</comment>
<dbReference type="RefSeq" id="WP_111515427.1">
    <property type="nucleotide sequence ID" value="NZ_QFYR01000003.1"/>
</dbReference>
<name>A0A328ABD0_9CAUL</name>
<dbReference type="Proteomes" id="UP000249725">
    <property type="component" value="Unassembled WGS sequence"/>
</dbReference>
<organism evidence="1 2">
    <name type="scientific">Phenylobacterium deserti</name>
    <dbReference type="NCBI Taxonomy" id="1914756"/>
    <lineage>
        <taxon>Bacteria</taxon>
        <taxon>Pseudomonadati</taxon>
        <taxon>Pseudomonadota</taxon>
        <taxon>Alphaproteobacteria</taxon>
        <taxon>Caulobacterales</taxon>
        <taxon>Caulobacteraceae</taxon>
        <taxon>Phenylobacterium</taxon>
    </lineage>
</organism>
<proteinExistence type="predicted"/>
<dbReference type="EMBL" id="QFYR01000003">
    <property type="protein sequence ID" value="RAK52103.1"/>
    <property type="molecule type" value="Genomic_DNA"/>
</dbReference>
<sequence length="109" mass="12062">MAAITKQTAMDIALAYREVETAEGLLKELREAKDRREAPDVRDAFGRRQAGLQLGVPSGHNSQRLFDVPWSLAIPIIEAHVAQQRAQIAVLTERARLEMAEVGQQAEGE</sequence>
<evidence type="ECO:0000313" key="2">
    <source>
        <dbReference type="Proteomes" id="UP000249725"/>
    </source>
</evidence>